<dbReference type="SUPFAM" id="SSF47240">
    <property type="entry name" value="Ferritin-like"/>
    <property type="match status" value="1"/>
</dbReference>
<keyword evidence="2" id="KW-1185">Reference proteome</keyword>
<dbReference type="InterPro" id="IPR012347">
    <property type="entry name" value="Ferritin-like"/>
</dbReference>
<dbReference type="OrthoDB" id="9795056at2"/>
<sequence length="169" mass="19804">MKPLEDLRDLFIHQMKDRYDAETQQLEVYHQLKGRVQSIALRRVIEICEHNAEKHLNSLNELFLELHESEIGDICECSLGMIKEMQLMIERSTNSNVADMAIVSTIKQLHSNDVVGYQIILGYAHKVHDETIMDRLYEILKNEQDLDIVLDDTMSRLIEKEMETERVYA</sequence>
<accession>A0A1S1Z4H2</accession>
<protein>
    <submittedName>
        <fullName evidence="1">Uncharacterized protein</fullName>
    </submittedName>
</protein>
<dbReference type="Pfam" id="PF05974">
    <property type="entry name" value="DUF892"/>
    <property type="match status" value="1"/>
</dbReference>
<dbReference type="PANTHER" id="PTHR30565">
    <property type="entry name" value="PROTEIN YCIF"/>
    <property type="match status" value="1"/>
</dbReference>
<proteinExistence type="predicted"/>
<gene>
    <name evidence="1" type="ORF">NH26_18145</name>
</gene>
<dbReference type="RefSeq" id="WP_044223300.1">
    <property type="nucleotide sequence ID" value="NZ_JRYR02000001.1"/>
</dbReference>
<reference evidence="1 2" key="1">
    <citation type="journal article" date="2012" name="Int. J. Syst. Evol. Microbiol.">
        <title>Flammeovirga pacifica sp. nov., isolated from deep-sea sediment.</title>
        <authorList>
            <person name="Xu H."/>
            <person name="Fu Y."/>
            <person name="Yang N."/>
            <person name="Ding Z."/>
            <person name="Lai Q."/>
            <person name="Zeng R."/>
        </authorList>
    </citation>
    <scope>NUCLEOTIDE SEQUENCE [LARGE SCALE GENOMIC DNA]</scope>
    <source>
        <strain evidence="2">DSM 24597 / LMG 26175 / WPAGA1</strain>
    </source>
</reference>
<evidence type="ECO:0000313" key="1">
    <source>
        <dbReference type="EMBL" id="OHX68127.1"/>
    </source>
</evidence>
<dbReference type="InterPro" id="IPR010287">
    <property type="entry name" value="DUF892_YciF-like"/>
</dbReference>
<dbReference type="AlphaFoldDB" id="A0A1S1Z4H2"/>
<dbReference type="Proteomes" id="UP000179797">
    <property type="component" value="Unassembled WGS sequence"/>
</dbReference>
<comment type="caution">
    <text evidence="1">The sequence shown here is derived from an EMBL/GenBank/DDBJ whole genome shotgun (WGS) entry which is preliminary data.</text>
</comment>
<evidence type="ECO:0000313" key="2">
    <source>
        <dbReference type="Proteomes" id="UP000179797"/>
    </source>
</evidence>
<dbReference type="STRING" id="915059.NH26_18145"/>
<dbReference type="Gene3D" id="1.20.1260.10">
    <property type="match status" value="1"/>
</dbReference>
<dbReference type="EMBL" id="JRYR02000001">
    <property type="protein sequence ID" value="OHX68127.1"/>
    <property type="molecule type" value="Genomic_DNA"/>
</dbReference>
<dbReference type="PANTHER" id="PTHR30565:SF9">
    <property type="entry name" value="PROTEIN YCIF"/>
    <property type="match status" value="1"/>
</dbReference>
<name>A0A1S1Z4H2_FLAPC</name>
<dbReference type="InterPro" id="IPR047114">
    <property type="entry name" value="YciF"/>
</dbReference>
<organism evidence="1 2">
    <name type="scientific">Flammeovirga pacifica</name>
    <dbReference type="NCBI Taxonomy" id="915059"/>
    <lineage>
        <taxon>Bacteria</taxon>
        <taxon>Pseudomonadati</taxon>
        <taxon>Bacteroidota</taxon>
        <taxon>Cytophagia</taxon>
        <taxon>Cytophagales</taxon>
        <taxon>Flammeovirgaceae</taxon>
        <taxon>Flammeovirga</taxon>
    </lineage>
</organism>
<dbReference type="InterPro" id="IPR009078">
    <property type="entry name" value="Ferritin-like_SF"/>
</dbReference>